<name>A0ABW6RDR4_9ACTN</name>
<dbReference type="RefSeq" id="WP_387895606.1">
    <property type="nucleotide sequence ID" value="NZ_JBIAPK010000003.1"/>
</dbReference>
<keyword evidence="2" id="KW-1185">Reference proteome</keyword>
<comment type="caution">
    <text evidence="1">The sequence shown here is derived from an EMBL/GenBank/DDBJ whole genome shotgun (WGS) entry which is preliminary data.</text>
</comment>
<organism evidence="1 2">
    <name type="scientific">Streptomyces flavidovirens</name>
    <dbReference type="NCBI Taxonomy" id="67298"/>
    <lineage>
        <taxon>Bacteria</taxon>
        <taxon>Bacillati</taxon>
        <taxon>Actinomycetota</taxon>
        <taxon>Actinomycetes</taxon>
        <taxon>Kitasatosporales</taxon>
        <taxon>Streptomycetaceae</taxon>
        <taxon>Streptomyces</taxon>
    </lineage>
</organism>
<dbReference type="EMBL" id="JBIAPK010000003">
    <property type="protein sequence ID" value="MFF3339673.1"/>
    <property type="molecule type" value="Genomic_DNA"/>
</dbReference>
<proteinExistence type="predicted"/>
<dbReference type="Proteomes" id="UP001601976">
    <property type="component" value="Unassembled WGS sequence"/>
</dbReference>
<evidence type="ECO:0000313" key="1">
    <source>
        <dbReference type="EMBL" id="MFF3339673.1"/>
    </source>
</evidence>
<evidence type="ECO:0000313" key="2">
    <source>
        <dbReference type="Proteomes" id="UP001601976"/>
    </source>
</evidence>
<gene>
    <name evidence="1" type="ORF">ACFYWW_13210</name>
</gene>
<reference evidence="1 2" key="1">
    <citation type="submission" date="2024-10" db="EMBL/GenBank/DDBJ databases">
        <title>The Natural Products Discovery Center: Release of the First 8490 Sequenced Strains for Exploring Actinobacteria Biosynthetic Diversity.</title>
        <authorList>
            <person name="Kalkreuter E."/>
            <person name="Kautsar S.A."/>
            <person name="Yang D."/>
            <person name="Bader C.D."/>
            <person name="Teijaro C.N."/>
            <person name="Fluegel L."/>
            <person name="Davis C.M."/>
            <person name="Simpson J.R."/>
            <person name="Lauterbach L."/>
            <person name="Steele A.D."/>
            <person name="Gui C."/>
            <person name="Meng S."/>
            <person name="Li G."/>
            <person name="Viehrig K."/>
            <person name="Ye F."/>
            <person name="Su P."/>
            <person name="Kiefer A.F."/>
            <person name="Nichols A."/>
            <person name="Cepeda A.J."/>
            <person name="Yan W."/>
            <person name="Fan B."/>
            <person name="Jiang Y."/>
            <person name="Adhikari A."/>
            <person name="Zheng C.-J."/>
            <person name="Schuster L."/>
            <person name="Cowan T.M."/>
            <person name="Smanski M.J."/>
            <person name="Chevrette M.G."/>
            <person name="De Carvalho L.P.S."/>
            <person name="Shen B."/>
        </authorList>
    </citation>
    <scope>NUCLEOTIDE SEQUENCE [LARGE SCALE GENOMIC DNA]</scope>
    <source>
        <strain evidence="1 2">NPDC003029</strain>
    </source>
</reference>
<sequence>MGGGRVAGAALSPSVSTAVYVREERSALIRSDARAVTDPAALAEVGRLPVVAGDVRDLDDRSIWRQGLTVAPTGRGRLSAAR</sequence>
<accession>A0ABW6RDR4</accession>
<protein>
    <submittedName>
        <fullName evidence="1">Uncharacterized protein</fullName>
    </submittedName>
</protein>